<proteinExistence type="predicted"/>
<accession>A0A920BQX5</accession>
<feature type="transmembrane region" description="Helical" evidence="1">
    <location>
        <begin position="366"/>
        <end position="384"/>
    </location>
</feature>
<protein>
    <submittedName>
        <fullName evidence="4">Acyltransferase</fullName>
    </submittedName>
</protein>
<evidence type="ECO:0000256" key="1">
    <source>
        <dbReference type="SAM" id="Phobius"/>
    </source>
</evidence>
<keyword evidence="5" id="KW-1185">Reference proteome</keyword>
<evidence type="ECO:0000313" key="4">
    <source>
        <dbReference type="EMBL" id="GIM97814.1"/>
    </source>
</evidence>
<evidence type="ECO:0000259" key="2">
    <source>
        <dbReference type="Pfam" id="PF01757"/>
    </source>
</evidence>
<feature type="transmembrane region" description="Helical" evidence="1">
    <location>
        <begin position="243"/>
        <end position="260"/>
    </location>
</feature>
<feature type="transmembrane region" description="Helical" evidence="1">
    <location>
        <begin position="214"/>
        <end position="236"/>
    </location>
</feature>
<dbReference type="PANTHER" id="PTHR23028:SF53">
    <property type="entry name" value="ACYL_TRANSF_3 DOMAIN-CONTAINING PROTEIN"/>
    <property type="match status" value="1"/>
</dbReference>
<dbReference type="Pfam" id="PF19040">
    <property type="entry name" value="SGNH"/>
    <property type="match status" value="1"/>
</dbReference>
<reference evidence="4 5" key="1">
    <citation type="submission" date="2021-03" db="EMBL/GenBank/DDBJ databases">
        <title>Whole genome shotgun sequence of Actinoplanes toevensis NBRC 105298.</title>
        <authorList>
            <person name="Komaki H."/>
            <person name="Tamura T."/>
        </authorList>
    </citation>
    <scope>NUCLEOTIDE SEQUENCE [LARGE SCALE GENOMIC DNA]</scope>
    <source>
        <strain evidence="4 5">NBRC 105298</strain>
    </source>
</reference>
<keyword evidence="1" id="KW-0472">Membrane</keyword>
<evidence type="ECO:0000313" key="5">
    <source>
        <dbReference type="Proteomes" id="UP000677082"/>
    </source>
</evidence>
<feature type="transmembrane region" description="Helical" evidence="1">
    <location>
        <begin position="80"/>
        <end position="99"/>
    </location>
</feature>
<organism evidence="4 5">
    <name type="scientific">Paractinoplanes toevensis</name>
    <dbReference type="NCBI Taxonomy" id="571911"/>
    <lineage>
        <taxon>Bacteria</taxon>
        <taxon>Bacillati</taxon>
        <taxon>Actinomycetota</taxon>
        <taxon>Actinomycetes</taxon>
        <taxon>Micromonosporales</taxon>
        <taxon>Micromonosporaceae</taxon>
        <taxon>Paractinoplanes</taxon>
    </lineage>
</organism>
<keyword evidence="1" id="KW-0812">Transmembrane</keyword>
<sequence length="702" mass="77261">MSSPIRDRDVRLDIQALRAFAVGVVVCGHLWPSGPLSGGFLGVDIFFVISGFLITSHLLGHVPTNLRGLLDFWARRVRRLLPASLAVLVATAVAAWWWLPETQWADTARQIRAAATYWINWQLAGDSVDYFGAGKPASPVQHYWSLSVEEQFYLVWPVFILVLTWVGWRLRDRRWLYFSGLLVVVGASLWWSVTYTRTTPASAYFVSTTRVWELGAGGLLAVASPVIAGMLATLWGRRARVPAAYAGWLLMMAAVLQFSGDTAIPGWRAVVPVTGALLVIAANAPLAWYPVRGLRWLGDHSYSTYLWHWPLLVIEPAALHSARGWKDDTAIIVATLVLAALTKRYLEDPVRNVAWWRRLVPTYAMGAAGMAVVIAVAATWSGVVNHRQDRYQRQLVAQVASAEGCFGAAVLDRGSTCDRSLQGAYVPKSSTWQIGAISQDKPGLNSRECNSTDREWVLVRCDAGDVSSPVSVVLTGNSHALQWLEALSTVAEAEHWHLITYYATGCPFAAWPRRMFTPQFARCADWEQEVLSSIVRLKPTLVVTSNLGYRSRFKDWFTPDAGGLQPVDAYAAAYATLRDANIKTLVINDAPAPAGGDKSDPAKYPNADPIRCLEAHPTDYAACSAPRSDWEYRDPAVDAVTRIGSPKVTSVDLNDHICGPQVCDAVVGGVRVRQDDSHLTGTYVHTLIPYLRPVLVASVTDR</sequence>
<dbReference type="RefSeq" id="WP_213013441.1">
    <property type="nucleotide sequence ID" value="NZ_BOQN01000159.1"/>
</dbReference>
<evidence type="ECO:0000259" key="3">
    <source>
        <dbReference type="Pfam" id="PF19040"/>
    </source>
</evidence>
<dbReference type="Pfam" id="PF01757">
    <property type="entry name" value="Acyl_transf_3"/>
    <property type="match status" value="1"/>
</dbReference>
<dbReference type="PANTHER" id="PTHR23028">
    <property type="entry name" value="ACETYLTRANSFERASE"/>
    <property type="match status" value="1"/>
</dbReference>
<keyword evidence="1" id="KW-1133">Transmembrane helix</keyword>
<feature type="transmembrane region" description="Helical" evidence="1">
    <location>
        <begin position="37"/>
        <end position="59"/>
    </location>
</feature>
<feature type="domain" description="SGNH" evidence="3">
    <location>
        <begin position="457"/>
        <end position="691"/>
    </location>
</feature>
<feature type="transmembrane region" description="Helical" evidence="1">
    <location>
        <begin position="151"/>
        <end position="168"/>
    </location>
</feature>
<gene>
    <name evidence="4" type="ORF">Ato02nite_096070</name>
</gene>
<dbReference type="InterPro" id="IPR050879">
    <property type="entry name" value="Acyltransferase_3"/>
</dbReference>
<feature type="transmembrane region" description="Helical" evidence="1">
    <location>
        <begin position="175"/>
        <end position="194"/>
    </location>
</feature>
<keyword evidence="4" id="KW-0012">Acyltransferase</keyword>
<keyword evidence="4" id="KW-0808">Transferase</keyword>
<dbReference type="Proteomes" id="UP000677082">
    <property type="component" value="Unassembled WGS sequence"/>
</dbReference>
<dbReference type="GO" id="GO:0009103">
    <property type="term" value="P:lipopolysaccharide biosynthetic process"/>
    <property type="evidence" value="ECO:0007669"/>
    <property type="project" value="TreeGrafter"/>
</dbReference>
<dbReference type="GO" id="GO:0016747">
    <property type="term" value="F:acyltransferase activity, transferring groups other than amino-acyl groups"/>
    <property type="evidence" value="ECO:0007669"/>
    <property type="project" value="InterPro"/>
</dbReference>
<feature type="domain" description="Acyltransferase 3" evidence="2">
    <location>
        <begin position="13"/>
        <end position="314"/>
    </location>
</feature>
<name>A0A920BQX5_9ACTN</name>
<comment type="caution">
    <text evidence="4">The sequence shown here is derived from an EMBL/GenBank/DDBJ whole genome shotgun (WGS) entry which is preliminary data.</text>
</comment>
<dbReference type="InterPro" id="IPR002656">
    <property type="entry name" value="Acyl_transf_3_dom"/>
</dbReference>
<dbReference type="EMBL" id="BOQN01000159">
    <property type="protein sequence ID" value="GIM97814.1"/>
    <property type="molecule type" value="Genomic_DNA"/>
</dbReference>
<dbReference type="InterPro" id="IPR043968">
    <property type="entry name" value="SGNH"/>
</dbReference>
<dbReference type="AlphaFoldDB" id="A0A920BQX5"/>
<feature type="transmembrane region" description="Helical" evidence="1">
    <location>
        <begin position="266"/>
        <end position="289"/>
    </location>
</feature>
<dbReference type="GO" id="GO:0016020">
    <property type="term" value="C:membrane"/>
    <property type="evidence" value="ECO:0007669"/>
    <property type="project" value="TreeGrafter"/>
</dbReference>